<comment type="caution">
    <text evidence="2">The sequence shown here is derived from an EMBL/GenBank/DDBJ whole genome shotgun (WGS) entry which is preliminary data.</text>
</comment>
<evidence type="ECO:0000256" key="1">
    <source>
        <dbReference type="SAM" id="MobiDB-lite"/>
    </source>
</evidence>
<accession>A0ABN7NRJ1</accession>
<feature type="region of interest" description="Disordered" evidence="1">
    <location>
        <begin position="1"/>
        <end position="25"/>
    </location>
</feature>
<organism evidence="2 3">
    <name type="scientific">Timema podura</name>
    <name type="common">Walking stick</name>
    <dbReference type="NCBI Taxonomy" id="61482"/>
    <lineage>
        <taxon>Eukaryota</taxon>
        <taxon>Metazoa</taxon>
        <taxon>Ecdysozoa</taxon>
        <taxon>Arthropoda</taxon>
        <taxon>Hexapoda</taxon>
        <taxon>Insecta</taxon>
        <taxon>Pterygota</taxon>
        <taxon>Neoptera</taxon>
        <taxon>Polyneoptera</taxon>
        <taxon>Phasmatodea</taxon>
        <taxon>Timematodea</taxon>
        <taxon>Timematoidea</taxon>
        <taxon>Timematidae</taxon>
        <taxon>Timema</taxon>
    </lineage>
</organism>
<name>A0ABN7NRJ1_TIMPD</name>
<gene>
    <name evidence="2" type="ORF">TPAB3V08_LOCUS2772</name>
</gene>
<dbReference type="EMBL" id="CAJPIN010002882">
    <property type="protein sequence ID" value="CAG2055773.1"/>
    <property type="molecule type" value="Genomic_DNA"/>
</dbReference>
<protein>
    <submittedName>
        <fullName evidence="2">Uncharacterized protein</fullName>
    </submittedName>
</protein>
<evidence type="ECO:0000313" key="3">
    <source>
        <dbReference type="Proteomes" id="UP001153148"/>
    </source>
</evidence>
<sequence>MTDEVNMTDSHHNDVPYGDNVIDNSNSTADVTEDCNELTNKQCVSVLPKSFSANANEDTTELNTKVGFEEQIARIRAETRIVKRK</sequence>
<keyword evidence="3" id="KW-1185">Reference proteome</keyword>
<evidence type="ECO:0000313" key="2">
    <source>
        <dbReference type="EMBL" id="CAG2055773.1"/>
    </source>
</evidence>
<reference evidence="2" key="1">
    <citation type="submission" date="2021-03" db="EMBL/GenBank/DDBJ databases">
        <authorList>
            <person name="Tran Van P."/>
        </authorList>
    </citation>
    <scope>NUCLEOTIDE SEQUENCE</scope>
</reference>
<proteinExistence type="predicted"/>
<dbReference type="Proteomes" id="UP001153148">
    <property type="component" value="Unassembled WGS sequence"/>
</dbReference>